<evidence type="ECO:0000256" key="6">
    <source>
        <dbReference type="ARBA" id="ARBA00022989"/>
    </source>
</evidence>
<accession>A0A6B3TQW1</accession>
<dbReference type="RefSeq" id="WP_163250604.1">
    <property type="nucleotide sequence ID" value="NZ_JAAIUV010000004.1"/>
</dbReference>
<proteinExistence type="inferred from homology"/>
<evidence type="ECO:0000256" key="1">
    <source>
        <dbReference type="ARBA" id="ARBA00004141"/>
    </source>
</evidence>
<dbReference type="Proteomes" id="UP000481621">
    <property type="component" value="Unassembled WGS sequence"/>
</dbReference>
<dbReference type="GO" id="GO:0009847">
    <property type="term" value="P:spore germination"/>
    <property type="evidence" value="ECO:0007669"/>
    <property type="project" value="InterPro"/>
</dbReference>
<evidence type="ECO:0000256" key="2">
    <source>
        <dbReference type="ARBA" id="ARBA00007998"/>
    </source>
</evidence>
<feature type="transmembrane region" description="Helical" evidence="8">
    <location>
        <begin position="216"/>
        <end position="242"/>
    </location>
</feature>
<keyword evidence="6 8" id="KW-1133">Transmembrane helix</keyword>
<evidence type="ECO:0000256" key="8">
    <source>
        <dbReference type="SAM" id="Phobius"/>
    </source>
</evidence>
<name>A0A6B3TQW1_9BACI</name>
<evidence type="ECO:0000256" key="3">
    <source>
        <dbReference type="ARBA" id="ARBA00022448"/>
    </source>
</evidence>
<comment type="similarity">
    <text evidence="2">Belongs to the amino acid-polyamine-organocation (APC) superfamily. Spore germination protein (SGP) (TC 2.A.3.9) family.</text>
</comment>
<evidence type="ECO:0000256" key="5">
    <source>
        <dbReference type="ARBA" id="ARBA00022692"/>
    </source>
</evidence>
<protein>
    <submittedName>
        <fullName evidence="9">GerAB/ArcD/ProY family transporter</fullName>
    </submittedName>
</protein>
<feature type="transmembrane region" description="Helical" evidence="8">
    <location>
        <begin position="142"/>
        <end position="161"/>
    </location>
</feature>
<dbReference type="NCBIfam" id="TIGR00912">
    <property type="entry name" value="2A0309"/>
    <property type="match status" value="1"/>
</dbReference>
<dbReference type="PANTHER" id="PTHR34975">
    <property type="entry name" value="SPORE GERMINATION PROTEIN A2"/>
    <property type="match status" value="1"/>
</dbReference>
<keyword evidence="10" id="KW-1185">Reference proteome</keyword>
<keyword evidence="4" id="KW-0309">Germination</keyword>
<evidence type="ECO:0000256" key="4">
    <source>
        <dbReference type="ARBA" id="ARBA00022544"/>
    </source>
</evidence>
<comment type="subcellular location">
    <subcellularLocation>
        <location evidence="1">Membrane</location>
        <topology evidence="1">Multi-pass membrane protein</topology>
    </subcellularLocation>
</comment>
<dbReference type="Pfam" id="PF03845">
    <property type="entry name" value="Spore_permease"/>
    <property type="match status" value="1"/>
</dbReference>
<feature type="transmembrane region" description="Helical" evidence="8">
    <location>
        <begin position="181"/>
        <end position="204"/>
    </location>
</feature>
<feature type="transmembrane region" description="Helical" evidence="8">
    <location>
        <begin position="12"/>
        <end position="30"/>
    </location>
</feature>
<evidence type="ECO:0000313" key="10">
    <source>
        <dbReference type="Proteomes" id="UP000481621"/>
    </source>
</evidence>
<feature type="transmembrane region" description="Helical" evidence="8">
    <location>
        <begin position="271"/>
        <end position="293"/>
    </location>
</feature>
<evidence type="ECO:0000256" key="7">
    <source>
        <dbReference type="ARBA" id="ARBA00023136"/>
    </source>
</evidence>
<dbReference type="PANTHER" id="PTHR34975:SF2">
    <property type="entry name" value="SPORE GERMINATION PROTEIN A2"/>
    <property type="match status" value="1"/>
</dbReference>
<dbReference type="InterPro" id="IPR004761">
    <property type="entry name" value="Spore_GerAB"/>
</dbReference>
<keyword evidence="5 8" id="KW-0812">Transmembrane</keyword>
<dbReference type="GO" id="GO:0016020">
    <property type="term" value="C:membrane"/>
    <property type="evidence" value="ECO:0007669"/>
    <property type="project" value="UniProtKB-SubCell"/>
</dbReference>
<dbReference type="AlphaFoldDB" id="A0A6B3TQW1"/>
<feature type="transmembrane region" description="Helical" evidence="8">
    <location>
        <begin position="305"/>
        <end position="326"/>
    </location>
</feature>
<keyword evidence="3" id="KW-0813">Transport</keyword>
<organism evidence="9 10">
    <name type="scientific">Neobacillus thermocopriae</name>
    <dbReference type="NCBI Taxonomy" id="1215031"/>
    <lineage>
        <taxon>Bacteria</taxon>
        <taxon>Bacillati</taxon>
        <taxon>Bacillota</taxon>
        <taxon>Bacilli</taxon>
        <taxon>Bacillales</taxon>
        <taxon>Bacillaceae</taxon>
        <taxon>Neobacillus</taxon>
    </lineage>
</organism>
<feature type="transmembrane region" description="Helical" evidence="8">
    <location>
        <begin position="36"/>
        <end position="57"/>
    </location>
</feature>
<feature type="transmembrane region" description="Helical" evidence="8">
    <location>
        <begin position="101"/>
        <end position="130"/>
    </location>
</feature>
<dbReference type="EMBL" id="JAAIUV010000004">
    <property type="protein sequence ID" value="NEX78087.1"/>
    <property type="molecule type" value="Genomic_DNA"/>
</dbReference>
<feature type="transmembrane region" description="Helical" evidence="8">
    <location>
        <begin position="338"/>
        <end position="358"/>
    </location>
</feature>
<sequence>MENAKINGSQLFVLIVLFEMGSAILFNLGGEAKQDAWIAILLGLLGGILLFLIYYRLYKFFPDLPLTSYAQKIMGKWIGKIIGFLYIIYFLYIAARVLRDFGALLVSAIYTTTPLFVINTLMMLTIFYAIHKGIEVIARVGQFYIMVIYLLAIVGFILIISSGEIHWGNLLPIYENGWKPIFKAVIGQTLTFPFGEMIVCTMLLPFVNDQKKAKWACLGGMILAGINITITVIINISVLGVIPLSRSSFPLLNTIGRIEIAEFIERLDVFFMIYLVIAGFFKVTIFYYAAVAGSADLFQLKNQRIITYPIGLLILIASLTIAESYSEHVVEGLKYAPYFIHWPMQIILPIILLIIAFIRYNKKGSSPSGEQGNQGNQGN</sequence>
<feature type="transmembrane region" description="Helical" evidence="8">
    <location>
        <begin position="77"/>
        <end position="95"/>
    </location>
</feature>
<keyword evidence="7 8" id="KW-0472">Membrane</keyword>
<evidence type="ECO:0000313" key="9">
    <source>
        <dbReference type="EMBL" id="NEX78087.1"/>
    </source>
</evidence>
<gene>
    <name evidence="9" type="ORF">G4Z05_04180</name>
</gene>
<comment type="caution">
    <text evidence="9">The sequence shown here is derived from an EMBL/GenBank/DDBJ whole genome shotgun (WGS) entry which is preliminary data.</text>
</comment>
<reference evidence="9" key="1">
    <citation type="submission" date="2020-02" db="EMBL/GenBank/DDBJ databases">
        <title>Bacillus sedimentmangrovi sp. nov., isolated from sediment of the mangrove ecosystem.</title>
        <authorList>
            <person name="Liu G."/>
        </authorList>
    </citation>
    <scope>NUCLEOTIDE SEQUENCE [LARGE SCALE GENOMIC DNA]</scope>
    <source>
        <strain evidence="9">SgZ-7</strain>
    </source>
</reference>